<dbReference type="PANTHER" id="PTHR30537:SF58">
    <property type="entry name" value="HTH-TYPE TRANSCRIPTIONAL REGULATOR PERR"/>
    <property type="match status" value="1"/>
</dbReference>
<dbReference type="EMBL" id="PRLP01000169">
    <property type="protein sequence ID" value="PPC73997.1"/>
    <property type="molecule type" value="Genomic_DNA"/>
</dbReference>
<dbReference type="InterPro" id="IPR036390">
    <property type="entry name" value="WH_DNA-bd_sf"/>
</dbReference>
<organism evidence="6 7">
    <name type="scientific">Proteobacteria bacterium 228</name>
    <dbReference type="NCBI Taxonomy" id="2083153"/>
    <lineage>
        <taxon>Bacteria</taxon>
        <taxon>Pseudomonadati</taxon>
        <taxon>Pseudomonadota</taxon>
    </lineage>
</organism>
<gene>
    <name evidence="6" type="ORF">C4K68_28170</name>
</gene>
<dbReference type="SUPFAM" id="SSF53850">
    <property type="entry name" value="Periplasmic binding protein-like II"/>
    <property type="match status" value="1"/>
</dbReference>
<keyword evidence="2" id="KW-0805">Transcription regulation</keyword>
<dbReference type="FunFam" id="1.10.10.10:FF:000001">
    <property type="entry name" value="LysR family transcriptional regulator"/>
    <property type="match status" value="1"/>
</dbReference>
<dbReference type="SUPFAM" id="SSF46785">
    <property type="entry name" value="Winged helix' DNA-binding domain"/>
    <property type="match status" value="1"/>
</dbReference>
<dbReference type="GO" id="GO:0006351">
    <property type="term" value="P:DNA-templated transcription"/>
    <property type="evidence" value="ECO:0007669"/>
    <property type="project" value="TreeGrafter"/>
</dbReference>
<dbReference type="InterPro" id="IPR036388">
    <property type="entry name" value="WH-like_DNA-bd_sf"/>
</dbReference>
<dbReference type="GO" id="GO:0003700">
    <property type="term" value="F:DNA-binding transcription factor activity"/>
    <property type="evidence" value="ECO:0007669"/>
    <property type="project" value="InterPro"/>
</dbReference>
<dbReference type="OrthoDB" id="5289605at2"/>
<evidence type="ECO:0000256" key="3">
    <source>
        <dbReference type="ARBA" id="ARBA00023125"/>
    </source>
</evidence>
<keyword evidence="4" id="KW-0804">Transcription</keyword>
<dbReference type="Proteomes" id="UP000238196">
    <property type="component" value="Unassembled WGS sequence"/>
</dbReference>
<reference evidence="6 7" key="1">
    <citation type="submission" date="2018-02" db="EMBL/GenBank/DDBJ databases">
        <title>novel marine gammaproteobacteria from coastal saline agro ecosystem.</title>
        <authorList>
            <person name="Krishnan R."/>
            <person name="Ramesh Kumar N."/>
        </authorList>
    </citation>
    <scope>NUCLEOTIDE SEQUENCE [LARGE SCALE GENOMIC DNA]</scope>
    <source>
        <strain evidence="6 7">228</strain>
    </source>
</reference>
<sequence>MSRLPSLAALRMFDVACRYMNLTKAADVLNLTQGAVSRQIKQLEEELGQPLFNRHHHGLTLTDQGEQLLPQVRAAFELLEEAVTGVKTADPRQQLRLATPPTYATRWLAPRLRQLRRQFPHLQLSIQTELQQRQAHYDHDCRIRFGNKPAAGCFSELLFRERHIAVVNAEFADWSVQRLFDEHPLLHVLDGQKRLRLWEPWLAAAGLTHINPRDGIEFSTLDQVINMTLAGEGLAVIDRHMISRELQQGTLVPVCAHIEVEGELGYWLDISHSRMGLSKITAFSQWLRAVTLEAS</sequence>
<dbReference type="GO" id="GO:0043565">
    <property type="term" value="F:sequence-specific DNA binding"/>
    <property type="evidence" value="ECO:0007669"/>
    <property type="project" value="TreeGrafter"/>
</dbReference>
<evidence type="ECO:0000256" key="1">
    <source>
        <dbReference type="ARBA" id="ARBA00009437"/>
    </source>
</evidence>
<evidence type="ECO:0000313" key="6">
    <source>
        <dbReference type="EMBL" id="PPC73997.1"/>
    </source>
</evidence>
<feature type="domain" description="HTH lysR-type" evidence="5">
    <location>
        <begin position="5"/>
        <end position="62"/>
    </location>
</feature>
<proteinExistence type="inferred from homology"/>
<accession>A0A2S5KGR5</accession>
<keyword evidence="3" id="KW-0238">DNA-binding</keyword>
<dbReference type="Gene3D" id="3.40.190.10">
    <property type="entry name" value="Periplasmic binding protein-like II"/>
    <property type="match status" value="2"/>
</dbReference>
<evidence type="ECO:0000313" key="7">
    <source>
        <dbReference type="Proteomes" id="UP000238196"/>
    </source>
</evidence>
<evidence type="ECO:0000256" key="2">
    <source>
        <dbReference type="ARBA" id="ARBA00023015"/>
    </source>
</evidence>
<dbReference type="AlphaFoldDB" id="A0A2S5KGR5"/>
<evidence type="ECO:0000259" key="5">
    <source>
        <dbReference type="PROSITE" id="PS50931"/>
    </source>
</evidence>
<dbReference type="Pfam" id="PF00126">
    <property type="entry name" value="HTH_1"/>
    <property type="match status" value="1"/>
</dbReference>
<dbReference type="PRINTS" id="PR00039">
    <property type="entry name" value="HTHLYSR"/>
</dbReference>
<evidence type="ECO:0000256" key="4">
    <source>
        <dbReference type="ARBA" id="ARBA00023163"/>
    </source>
</evidence>
<dbReference type="InterPro" id="IPR005119">
    <property type="entry name" value="LysR_subst-bd"/>
</dbReference>
<dbReference type="PANTHER" id="PTHR30537">
    <property type="entry name" value="HTH-TYPE TRANSCRIPTIONAL REGULATOR"/>
    <property type="match status" value="1"/>
</dbReference>
<name>A0A2S5KGR5_9PROT</name>
<dbReference type="Gene3D" id="1.10.10.10">
    <property type="entry name" value="Winged helix-like DNA-binding domain superfamily/Winged helix DNA-binding domain"/>
    <property type="match status" value="1"/>
</dbReference>
<protein>
    <submittedName>
        <fullName evidence="6">LysR family transcriptional regulator</fullName>
    </submittedName>
</protein>
<comment type="caution">
    <text evidence="6">The sequence shown here is derived from an EMBL/GenBank/DDBJ whole genome shotgun (WGS) entry which is preliminary data.</text>
</comment>
<comment type="similarity">
    <text evidence="1">Belongs to the LysR transcriptional regulatory family.</text>
</comment>
<dbReference type="Pfam" id="PF03466">
    <property type="entry name" value="LysR_substrate"/>
    <property type="match status" value="1"/>
</dbReference>
<dbReference type="InterPro" id="IPR000847">
    <property type="entry name" value="LysR_HTH_N"/>
</dbReference>
<dbReference type="InterPro" id="IPR058163">
    <property type="entry name" value="LysR-type_TF_proteobact-type"/>
</dbReference>
<dbReference type="PROSITE" id="PS50931">
    <property type="entry name" value="HTH_LYSR"/>
    <property type="match status" value="1"/>
</dbReference>